<dbReference type="Proteomes" id="UP001497457">
    <property type="component" value="Chromosome 21rd"/>
</dbReference>
<dbReference type="PANTHER" id="PTHR34223">
    <property type="entry name" value="OS11G0201299 PROTEIN"/>
    <property type="match status" value="1"/>
</dbReference>
<gene>
    <name evidence="3" type="ORF">URODEC1_LOCUS55509</name>
</gene>
<dbReference type="AlphaFoldDB" id="A0ABC9AJ46"/>
<dbReference type="InterPro" id="IPR001810">
    <property type="entry name" value="F-box_dom"/>
</dbReference>
<dbReference type="InterPro" id="IPR055357">
    <property type="entry name" value="LRR_At1g61320_AtMIF1"/>
</dbReference>
<dbReference type="InterPro" id="IPR053781">
    <property type="entry name" value="F-box_AtFBL13-like"/>
</dbReference>
<proteinExistence type="predicted"/>
<feature type="domain" description="F-box" evidence="2">
    <location>
        <begin position="22"/>
        <end position="72"/>
    </location>
</feature>
<dbReference type="Gene3D" id="3.80.10.10">
    <property type="entry name" value="Ribonuclease Inhibitor"/>
    <property type="match status" value="1"/>
</dbReference>
<accession>A0ABC9AJ46</accession>
<feature type="region of interest" description="Disordered" evidence="1">
    <location>
        <begin position="1"/>
        <end position="21"/>
    </location>
</feature>
<dbReference type="SUPFAM" id="SSF52047">
    <property type="entry name" value="RNI-like"/>
    <property type="match status" value="1"/>
</dbReference>
<dbReference type="Pfam" id="PF00646">
    <property type="entry name" value="F-box"/>
    <property type="match status" value="1"/>
</dbReference>
<reference evidence="4" key="1">
    <citation type="submission" date="2024-06" db="EMBL/GenBank/DDBJ databases">
        <authorList>
            <person name="Ryan C."/>
        </authorList>
    </citation>
    <scope>NUCLEOTIDE SEQUENCE [LARGE SCALE GENOMIC DNA]</scope>
</reference>
<dbReference type="PROSITE" id="PS50181">
    <property type="entry name" value="FBOX"/>
    <property type="match status" value="1"/>
</dbReference>
<dbReference type="InterPro" id="IPR053197">
    <property type="entry name" value="F-box_SCFL_complex_component"/>
</dbReference>
<evidence type="ECO:0000313" key="3">
    <source>
        <dbReference type="EMBL" id="CAL4980098.1"/>
    </source>
</evidence>
<evidence type="ECO:0000256" key="1">
    <source>
        <dbReference type="SAM" id="MobiDB-lite"/>
    </source>
</evidence>
<dbReference type="Gene3D" id="1.20.1280.50">
    <property type="match status" value="1"/>
</dbReference>
<keyword evidence="4" id="KW-1185">Reference proteome</keyword>
<reference evidence="3 4" key="2">
    <citation type="submission" date="2024-10" db="EMBL/GenBank/DDBJ databases">
        <authorList>
            <person name="Ryan C."/>
        </authorList>
    </citation>
    <scope>NUCLEOTIDE SEQUENCE [LARGE SCALE GENOMIC DNA]</scope>
</reference>
<evidence type="ECO:0000259" key="2">
    <source>
        <dbReference type="PROSITE" id="PS50181"/>
    </source>
</evidence>
<protein>
    <recommendedName>
        <fullName evidence="2">F-box domain-containing protein</fullName>
    </recommendedName>
</protein>
<dbReference type="CDD" id="cd22160">
    <property type="entry name" value="F-box_AtFBL13-like"/>
    <property type="match status" value="1"/>
</dbReference>
<dbReference type="EMBL" id="OZ075131">
    <property type="protein sequence ID" value="CAL4980098.1"/>
    <property type="molecule type" value="Genomic_DNA"/>
</dbReference>
<name>A0ABC9AJ46_9POAL</name>
<evidence type="ECO:0000313" key="4">
    <source>
        <dbReference type="Proteomes" id="UP001497457"/>
    </source>
</evidence>
<dbReference type="InterPro" id="IPR036047">
    <property type="entry name" value="F-box-like_dom_sf"/>
</dbReference>
<sequence length="339" mass="38029">MELSDAKRKQPCPSTRSLAGDPDRLSALPDCLLHSIMSLMKARQMVQTCVLSKRWRHLWRSAPCLNIDFDEFRASAGAGTATSSSDSDTNDYDDNHIDKVWEDFGDFAVNLMLHHSIAVLDSFSLTAPVFAKKEAGRWICRAMKYHIPNPVIQREELSSSSWRLKKLHLCNVYLYDPFAKHVSSVHSLEDLELDACTCQNILSIASHSLKNLVLKNYSLRLSEITSPALKTLIIDGGWIQKASPLAKIHTWGSTNIISGNLLKLVCGVSNVESLELKGFGRMVFGEGLTPFQEFKNLRNLLLYNCVLTDDFQILGLFLQNSPNLEKLTLQHCKFSNASN</sequence>
<organism evidence="3 4">
    <name type="scientific">Urochloa decumbens</name>
    <dbReference type="NCBI Taxonomy" id="240449"/>
    <lineage>
        <taxon>Eukaryota</taxon>
        <taxon>Viridiplantae</taxon>
        <taxon>Streptophyta</taxon>
        <taxon>Embryophyta</taxon>
        <taxon>Tracheophyta</taxon>
        <taxon>Spermatophyta</taxon>
        <taxon>Magnoliopsida</taxon>
        <taxon>Liliopsida</taxon>
        <taxon>Poales</taxon>
        <taxon>Poaceae</taxon>
        <taxon>PACMAD clade</taxon>
        <taxon>Panicoideae</taxon>
        <taxon>Panicodae</taxon>
        <taxon>Paniceae</taxon>
        <taxon>Melinidinae</taxon>
        <taxon>Urochloa</taxon>
    </lineage>
</organism>
<dbReference type="Pfam" id="PF23622">
    <property type="entry name" value="LRR_At1g61320_AtMIF1"/>
    <property type="match status" value="1"/>
</dbReference>
<dbReference type="PANTHER" id="PTHR34223:SF65">
    <property type="entry name" value="OS04G0440300 PROTEIN"/>
    <property type="match status" value="1"/>
</dbReference>
<dbReference type="SUPFAM" id="SSF81383">
    <property type="entry name" value="F-box domain"/>
    <property type="match status" value="1"/>
</dbReference>
<dbReference type="InterPro" id="IPR032675">
    <property type="entry name" value="LRR_dom_sf"/>
</dbReference>